<keyword evidence="6" id="KW-1185">Reference proteome</keyword>
<evidence type="ECO:0000256" key="4">
    <source>
        <dbReference type="ARBA" id="ARBA00023136"/>
    </source>
</evidence>
<keyword evidence="3" id="KW-1133">Transmembrane helix</keyword>
<dbReference type="GO" id="GO:0016020">
    <property type="term" value="C:membrane"/>
    <property type="evidence" value="ECO:0007669"/>
    <property type="project" value="UniProtKB-SubCell"/>
</dbReference>
<dbReference type="Pfam" id="PF02674">
    <property type="entry name" value="Colicin_V"/>
    <property type="match status" value="1"/>
</dbReference>
<dbReference type="GeneID" id="66798194"/>
<dbReference type="EMBL" id="SPNC01000012">
    <property type="protein sequence ID" value="TFH96846.1"/>
    <property type="molecule type" value="Genomic_DNA"/>
</dbReference>
<gene>
    <name evidence="5" type="ORF">E4P47_01620</name>
</gene>
<evidence type="ECO:0000313" key="5">
    <source>
        <dbReference type="EMBL" id="TFH96846.1"/>
    </source>
</evidence>
<dbReference type="GO" id="GO:0009403">
    <property type="term" value="P:toxin biosynthetic process"/>
    <property type="evidence" value="ECO:0007669"/>
    <property type="project" value="InterPro"/>
</dbReference>
<keyword evidence="4" id="KW-0472">Membrane</keyword>
<proteinExistence type="predicted"/>
<dbReference type="RefSeq" id="WP_134848960.1">
    <property type="nucleotide sequence ID" value="NZ_CP197400.1"/>
</dbReference>
<organism evidence="5 6">
    <name type="scientific">Porphyromonas levii</name>
    <dbReference type="NCBI Taxonomy" id="28114"/>
    <lineage>
        <taxon>Bacteria</taxon>
        <taxon>Pseudomonadati</taxon>
        <taxon>Bacteroidota</taxon>
        <taxon>Bacteroidia</taxon>
        <taxon>Bacteroidales</taxon>
        <taxon>Porphyromonadaceae</taxon>
        <taxon>Porphyromonas</taxon>
    </lineage>
</organism>
<dbReference type="AlphaFoldDB" id="A0A4Y8WRK0"/>
<comment type="subcellular location">
    <subcellularLocation>
        <location evidence="1">Membrane</location>
        <topology evidence="1">Multi-pass membrane protein</topology>
    </subcellularLocation>
</comment>
<dbReference type="STRING" id="1122973.GCA_000379925_01224"/>
<protein>
    <submittedName>
        <fullName evidence="5">CvpA family protein</fullName>
    </submittedName>
</protein>
<dbReference type="InterPro" id="IPR003825">
    <property type="entry name" value="Colicin-V_CvpA"/>
</dbReference>
<reference evidence="5 6" key="1">
    <citation type="submission" date="2019-03" db="EMBL/GenBank/DDBJ databases">
        <title>Porphyromonas levii Isolated from the Uterus of Dairy Cows.</title>
        <authorList>
            <person name="Francis A.M."/>
        </authorList>
    </citation>
    <scope>NUCLEOTIDE SEQUENCE [LARGE SCALE GENOMIC DNA]</scope>
    <source>
        <strain evidence="5 6">AF5678</strain>
    </source>
</reference>
<evidence type="ECO:0000313" key="6">
    <source>
        <dbReference type="Proteomes" id="UP000297225"/>
    </source>
</evidence>
<comment type="caution">
    <text evidence="5">The sequence shown here is derived from an EMBL/GenBank/DDBJ whole genome shotgun (WGS) entry which is preliminary data.</text>
</comment>
<accession>A0A4Y8WRK0</accession>
<name>A0A4Y8WRK0_9PORP</name>
<dbReference type="Proteomes" id="UP000297225">
    <property type="component" value="Unassembled WGS sequence"/>
</dbReference>
<dbReference type="OrthoDB" id="9955111at2"/>
<evidence type="ECO:0000256" key="2">
    <source>
        <dbReference type="ARBA" id="ARBA00022692"/>
    </source>
</evidence>
<evidence type="ECO:0000256" key="1">
    <source>
        <dbReference type="ARBA" id="ARBA00004141"/>
    </source>
</evidence>
<sequence>MHWLDIVLLILLVISALRGYRSGFVAQAIGLGSVVLAYILADPVSLVVIDLFASKGVSLTAGWISWSLAFLVVVTLTRWIARFLLKGVGQMLGVVNRLAGVVLSLLVTMMLLVVLLNIYSSLSPRYGWGGIPEACTIAPEIQKVGETILPTRLLIQQGLREHLDPNGVEVAPTDSIYTVI</sequence>
<evidence type="ECO:0000256" key="3">
    <source>
        <dbReference type="ARBA" id="ARBA00022989"/>
    </source>
</evidence>
<keyword evidence="2" id="KW-0812">Transmembrane</keyword>